<reference evidence="2" key="2">
    <citation type="submission" date="2015-01" db="EMBL/GenBank/DDBJ databases">
        <title>Evolutionary Origins and Diversification of the Mycorrhizal Mutualists.</title>
        <authorList>
            <consortium name="DOE Joint Genome Institute"/>
            <consortium name="Mycorrhizal Genomics Consortium"/>
            <person name="Kohler A."/>
            <person name="Kuo A."/>
            <person name="Nagy L.G."/>
            <person name="Floudas D."/>
            <person name="Copeland A."/>
            <person name="Barry K.W."/>
            <person name="Cichocki N."/>
            <person name="Veneault-Fourrey C."/>
            <person name="LaButti K."/>
            <person name="Lindquist E.A."/>
            <person name="Lipzen A."/>
            <person name="Lundell T."/>
            <person name="Morin E."/>
            <person name="Murat C."/>
            <person name="Riley R."/>
            <person name="Ohm R."/>
            <person name="Sun H."/>
            <person name="Tunlid A."/>
            <person name="Henrissat B."/>
            <person name="Grigoriev I.V."/>
            <person name="Hibbett D.S."/>
            <person name="Martin F."/>
        </authorList>
    </citation>
    <scope>NUCLEOTIDE SEQUENCE [LARGE SCALE GENOMIC DNA]</scope>
    <source>
        <strain evidence="2">ATCC 200175</strain>
    </source>
</reference>
<protein>
    <submittedName>
        <fullName evidence="1">Unplaced genomic scaffold PAXINscaffold_1768, whole genome shotgun sequence</fullName>
    </submittedName>
</protein>
<evidence type="ECO:0000313" key="2">
    <source>
        <dbReference type="Proteomes" id="UP000053647"/>
    </source>
</evidence>
<dbReference type="HOGENOM" id="CLU_1678475_0_0_1"/>
<accession>A0A0C9T193</accession>
<sequence length="157" mass="17459">MSPRIASASWFLEGTGVGIFSLFDFLARWQIAQVSSDSGACNLDARDYRSQFGPTILRLWDTVRWREPEPMATKAPLKRVTVTTVQSNYASFHGVLGKKEHPIAFAIPHVDKEAGTGEWGTRSVKMLEKNGIVSAGHACITTLEGRQRYQQYSLAVQ</sequence>
<gene>
    <name evidence="1" type="ORF">PAXINDRAFT_21437</name>
</gene>
<dbReference type="AlphaFoldDB" id="A0A0C9T193"/>
<keyword evidence="2" id="KW-1185">Reference proteome</keyword>
<evidence type="ECO:0000313" key="1">
    <source>
        <dbReference type="EMBL" id="KIJ05288.1"/>
    </source>
</evidence>
<proteinExistence type="predicted"/>
<dbReference type="OrthoDB" id="8954335at2759"/>
<organism evidence="1 2">
    <name type="scientific">Paxillus involutus ATCC 200175</name>
    <dbReference type="NCBI Taxonomy" id="664439"/>
    <lineage>
        <taxon>Eukaryota</taxon>
        <taxon>Fungi</taxon>
        <taxon>Dikarya</taxon>
        <taxon>Basidiomycota</taxon>
        <taxon>Agaricomycotina</taxon>
        <taxon>Agaricomycetes</taxon>
        <taxon>Agaricomycetidae</taxon>
        <taxon>Boletales</taxon>
        <taxon>Paxilineae</taxon>
        <taxon>Paxillaceae</taxon>
        <taxon>Paxillus</taxon>
    </lineage>
</organism>
<dbReference type="Proteomes" id="UP000053647">
    <property type="component" value="Unassembled WGS sequence"/>
</dbReference>
<reference evidence="1 2" key="1">
    <citation type="submission" date="2014-06" db="EMBL/GenBank/DDBJ databases">
        <authorList>
            <consortium name="DOE Joint Genome Institute"/>
            <person name="Kuo A."/>
            <person name="Kohler A."/>
            <person name="Nagy L.G."/>
            <person name="Floudas D."/>
            <person name="Copeland A."/>
            <person name="Barry K.W."/>
            <person name="Cichocki N."/>
            <person name="Veneault-Fourrey C."/>
            <person name="LaButti K."/>
            <person name="Lindquist E.A."/>
            <person name="Lipzen A."/>
            <person name="Lundell T."/>
            <person name="Morin E."/>
            <person name="Murat C."/>
            <person name="Sun H."/>
            <person name="Tunlid A."/>
            <person name="Henrissat B."/>
            <person name="Grigoriev I.V."/>
            <person name="Hibbett D.S."/>
            <person name="Martin F."/>
            <person name="Nordberg H.P."/>
            <person name="Cantor M.N."/>
            <person name="Hua S.X."/>
        </authorList>
    </citation>
    <scope>NUCLEOTIDE SEQUENCE [LARGE SCALE GENOMIC DNA]</scope>
    <source>
        <strain evidence="1 2">ATCC 200175</strain>
    </source>
</reference>
<dbReference type="EMBL" id="KN821090">
    <property type="protein sequence ID" value="KIJ05288.1"/>
    <property type="molecule type" value="Genomic_DNA"/>
</dbReference>
<name>A0A0C9T193_PAXIN</name>